<sequence length="392" mass="43570">MANRQLDSRDPLTCHNALFEDISLTYSSSPKSEAGLISKGKSVAVAAFIGKNGVDASIDRLVNWLQTADVSIVSDLDEQTSEMPAILLYDRAQNSVLKGLGQGQGPMEALMGWRTVSEKCLAKYRSNRRGTALLDVQSFEENPQSFLQALAKKFDWDLKDLDTVAVSQDVASETAQDEILRVIAAVAVSGDPQARRLEGELEAGSLWLDQANGPALKRADPELALSAYQKTQKRQSADIEAQLQAALLEKTAVMQQLMDTQEELEKFAISAGDQEKSSDREKDLLMQQLSNTQSELETYFDELQKKQKQFGALERELQKKQEQLDGLEIELQSANEKAQREEEESRRKIDTLNDEILFKNGEIEALRNSTSWKVTSPLRGVGDTLKSAKKRG</sequence>
<reference evidence="2" key="1">
    <citation type="journal article" date="2014" name="Int. J. Syst. Evol. Microbiol.">
        <title>Complete genome sequence of Corynebacterium casei LMG S-19264T (=DSM 44701T), isolated from a smear-ripened cheese.</title>
        <authorList>
            <consortium name="US DOE Joint Genome Institute (JGI-PGF)"/>
            <person name="Walter F."/>
            <person name="Albersmeier A."/>
            <person name="Kalinowski J."/>
            <person name="Ruckert C."/>
        </authorList>
    </citation>
    <scope>NUCLEOTIDE SEQUENCE</scope>
    <source>
        <strain evidence="2">CGMCC 1.15880</strain>
    </source>
</reference>
<protein>
    <submittedName>
        <fullName evidence="2">Uncharacterized protein</fullName>
    </submittedName>
</protein>
<evidence type="ECO:0000256" key="1">
    <source>
        <dbReference type="SAM" id="Coils"/>
    </source>
</evidence>
<organism evidence="2 3">
    <name type="scientific">Neptunicoccus cionae</name>
    <dbReference type="NCBI Taxonomy" id="2035344"/>
    <lineage>
        <taxon>Bacteria</taxon>
        <taxon>Pseudomonadati</taxon>
        <taxon>Pseudomonadota</taxon>
        <taxon>Alphaproteobacteria</taxon>
        <taxon>Rhodobacterales</taxon>
        <taxon>Paracoccaceae</taxon>
        <taxon>Neptunicoccus</taxon>
    </lineage>
</organism>
<accession>A0A916R2N4</accession>
<dbReference type="Proteomes" id="UP000628017">
    <property type="component" value="Unassembled WGS sequence"/>
</dbReference>
<comment type="caution">
    <text evidence="2">The sequence shown here is derived from an EMBL/GenBank/DDBJ whole genome shotgun (WGS) entry which is preliminary data.</text>
</comment>
<proteinExistence type="predicted"/>
<name>A0A916R2N4_9RHOB</name>
<reference evidence="2" key="2">
    <citation type="submission" date="2020-09" db="EMBL/GenBank/DDBJ databases">
        <authorList>
            <person name="Sun Q."/>
            <person name="Zhou Y."/>
        </authorList>
    </citation>
    <scope>NUCLEOTIDE SEQUENCE</scope>
    <source>
        <strain evidence="2">CGMCC 1.15880</strain>
    </source>
</reference>
<gene>
    <name evidence="2" type="ORF">GCM10011498_32930</name>
</gene>
<dbReference type="AlphaFoldDB" id="A0A916R2N4"/>
<dbReference type="EMBL" id="BMKA01000006">
    <property type="protein sequence ID" value="GGA29190.1"/>
    <property type="molecule type" value="Genomic_DNA"/>
</dbReference>
<evidence type="ECO:0000313" key="2">
    <source>
        <dbReference type="EMBL" id="GGA29190.1"/>
    </source>
</evidence>
<keyword evidence="1" id="KW-0175">Coiled coil</keyword>
<feature type="coiled-coil region" evidence="1">
    <location>
        <begin position="286"/>
        <end position="369"/>
    </location>
</feature>
<evidence type="ECO:0000313" key="3">
    <source>
        <dbReference type="Proteomes" id="UP000628017"/>
    </source>
</evidence>
<keyword evidence="3" id="KW-1185">Reference proteome</keyword>